<reference evidence="2" key="1">
    <citation type="journal article" date="2019" name="Int. J. Syst. Evol. Microbiol.">
        <title>The Global Catalogue of Microorganisms (GCM) 10K type strain sequencing project: providing services to taxonomists for standard genome sequencing and annotation.</title>
        <authorList>
            <consortium name="The Broad Institute Genomics Platform"/>
            <consortium name="The Broad Institute Genome Sequencing Center for Infectious Disease"/>
            <person name="Wu L."/>
            <person name="Ma J."/>
        </authorList>
    </citation>
    <scope>NUCLEOTIDE SEQUENCE [LARGE SCALE GENOMIC DNA]</scope>
    <source>
        <strain evidence="2">CGMCC 4.7367</strain>
    </source>
</reference>
<comment type="caution">
    <text evidence="1">The sequence shown here is derived from an EMBL/GenBank/DDBJ whole genome shotgun (WGS) entry which is preliminary data.</text>
</comment>
<accession>A0ABQ3MSY1</accession>
<dbReference type="EMBL" id="BNAR01000023">
    <property type="protein sequence ID" value="GHH60233.1"/>
    <property type="molecule type" value="Genomic_DNA"/>
</dbReference>
<dbReference type="Proteomes" id="UP000605568">
    <property type="component" value="Unassembled WGS sequence"/>
</dbReference>
<gene>
    <name evidence="1" type="ORF">GCM10017774_84350</name>
</gene>
<protein>
    <submittedName>
        <fullName evidence="1">Uncharacterized protein</fullName>
    </submittedName>
</protein>
<proteinExistence type="predicted"/>
<sequence length="74" mass="7702">MVAQPSAIFLKTGLSLGPLVSQKVTSPESDPLLLLDPPLPQAVSTRATPVAMAVTRVVRRIVAAVPSSWGPVSQ</sequence>
<evidence type="ECO:0000313" key="1">
    <source>
        <dbReference type="EMBL" id="GHH60233.1"/>
    </source>
</evidence>
<evidence type="ECO:0000313" key="2">
    <source>
        <dbReference type="Proteomes" id="UP000605568"/>
    </source>
</evidence>
<organism evidence="1 2">
    <name type="scientific">Lentzea cavernae</name>
    <dbReference type="NCBI Taxonomy" id="2020703"/>
    <lineage>
        <taxon>Bacteria</taxon>
        <taxon>Bacillati</taxon>
        <taxon>Actinomycetota</taxon>
        <taxon>Actinomycetes</taxon>
        <taxon>Pseudonocardiales</taxon>
        <taxon>Pseudonocardiaceae</taxon>
        <taxon>Lentzea</taxon>
    </lineage>
</organism>
<name>A0ABQ3MSY1_9PSEU</name>
<keyword evidence="2" id="KW-1185">Reference proteome</keyword>